<proteinExistence type="predicted"/>
<organism evidence="3 4">
    <name type="scientific">Candidatus Lachnoclostridium stercoripullorum</name>
    <dbReference type="NCBI Taxonomy" id="2838635"/>
    <lineage>
        <taxon>Bacteria</taxon>
        <taxon>Bacillati</taxon>
        <taxon>Bacillota</taxon>
        <taxon>Clostridia</taxon>
        <taxon>Lachnospirales</taxon>
        <taxon>Lachnospiraceae</taxon>
    </lineage>
</organism>
<dbReference type="Proteomes" id="UP000886780">
    <property type="component" value="Unassembled WGS sequence"/>
</dbReference>
<evidence type="ECO:0000313" key="3">
    <source>
        <dbReference type="EMBL" id="HIX52806.1"/>
    </source>
</evidence>
<feature type="region of interest" description="Disordered" evidence="1">
    <location>
        <begin position="219"/>
        <end position="263"/>
    </location>
</feature>
<feature type="compositionally biased region" description="Acidic residues" evidence="1">
    <location>
        <begin position="239"/>
        <end position="263"/>
    </location>
</feature>
<evidence type="ECO:0000313" key="4">
    <source>
        <dbReference type="Proteomes" id="UP000886780"/>
    </source>
</evidence>
<accession>A0A9D1W4Y9</accession>
<name>A0A9D1W4Y9_9FIRM</name>
<keyword evidence="2" id="KW-0812">Transmembrane</keyword>
<evidence type="ECO:0000256" key="1">
    <source>
        <dbReference type="SAM" id="MobiDB-lite"/>
    </source>
</evidence>
<dbReference type="EMBL" id="DXEU01000149">
    <property type="protein sequence ID" value="HIX52806.1"/>
    <property type="molecule type" value="Genomic_DNA"/>
</dbReference>
<reference evidence="3" key="1">
    <citation type="journal article" date="2021" name="PeerJ">
        <title>Extensive microbial diversity within the chicken gut microbiome revealed by metagenomics and culture.</title>
        <authorList>
            <person name="Gilroy R."/>
            <person name="Ravi A."/>
            <person name="Getino M."/>
            <person name="Pursley I."/>
            <person name="Horton D.L."/>
            <person name="Alikhan N.F."/>
            <person name="Baker D."/>
            <person name="Gharbi K."/>
            <person name="Hall N."/>
            <person name="Watson M."/>
            <person name="Adriaenssens E.M."/>
            <person name="Foster-Nyarko E."/>
            <person name="Jarju S."/>
            <person name="Secka A."/>
            <person name="Antonio M."/>
            <person name="Oren A."/>
            <person name="Chaudhuri R.R."/>
            <person name="La Ragione R."/>
            <person name="Hildebrand F."/>
            <person name="Pallen M.J."/>
        </authorList>
    </citation>
    <scope>NUCLEOTIDE SEQUENCE</scope>
    <source>
        <strain evidence="3">ChiGjej4B4-12881</strain>
    </source>
</reference>
<keyword evidence="2" id="KW-1133">Transmembrane helix</keyword>
<feature type="transmembrane region" description="Helical" evidence="2">
    <location>
        <begin position="21"/>
        <end position="39"/>
    </location>
</feature>
<feature type="compositionally biased region" description="Low complexity" evidence="1">
    <location>
        <begin position="227"/>
        <end position="238"/>
    </location>
</feature>
<comment type="caution">
    <text evidence="3">The sequence shown here is derived from an EMBL/GenBank/DDBJ whole genome shotgun (WGS) entry which is preliminary data.</text>
</comment>
<keyword evidence="2" id="KW-0472">Membrane</keyword>
<protein>
    <submittedName>
        <fullName evidence="3">Uncharacterized protein</fullName>
    </submittedName>
</protein>
<dbReference type="AlphaFoldDB" id="A0A9D1W4Y9"/>
<reference evidence="3" key="2">
    <citation type="submission" date="2021-04" db="EMBL/GenBank/DDBJ databases">
        <authorList>
            <person name="Gilroy R."/>
        </authorList>
    </citation>
    <scope>NUCLEOTIDE SEQUENCE</scope>
    <source>
        <strain evidence="3">ChiGjej4B4-12881</strain>
    </source>
</reference>
<evidence type="ECO:0000256" key="2">
    <source>
        <dbReference type="SAM" id="Phobius"/>
    </source>
</evidence>
<sequence length="263" mass="28897">MKQTRTRRRRKTDSGDLRTVLLFYVLPFIVINSIIFYLFTAKPKVEITVGDTEDYLTTTATVRIRSLFPTKNLVIAKDGEAVNAEKLGSKTYSVPIDSNGVLEVSVQNFNGMSAAEFAHINILDDTAPAITEYTLDDEGVITITLADTQSGVDFESVYAVDSQEDQVFPLSEDRSAGEVKFDMDSHGLTLHARDFTGNEVQVTFTSHKDGDKEVLNSIEGTETSILASEQPEETAAAEPAEEESPEAEATEEDPAEDAENDEI</sequence>
<gene>
    <name evidence="3" type="ORF">IAA28_08370</name>
</gene>